<keyword evidence="3" id="KW-0611">Plant defense</keyword>
<evidence type="ECO:0000313" key="7">
    <source>
        <dbReference type="EnsemblPlants" id="KRH37583"/>
    </source>
</evidence>
<sequence length="1055" mass="120494">MSDNNTTPQIKYDVFVSFRGKDIRQDFLSHLVEAFDMKRIYAFVDNKLEKGEKIWKSLVEAIEGSLISLIIFSQGYASSHWCLEELEKIHECKEKYGQIIIPVFYHLEPTHVRYQSSDAFEKAFAKHGKKYESKVQQWRDILKKSADLSGIESSNFKTDAELVKKITNVVQMRLHKTHVNLKRLVGIGKKIADVELLIRKEPEDIRLIGLWGMGGIGKTILAEQVFIKLRSGYGGCLFLANEREQSRKHGMLSLKEKVFSELLGNGVKIDTPNSLPDDIVRRIGRMKVLIVLDDVNDSNHLEKLLGPLGNFGSGSRIIVTTRDMQVLKANKADEVYPLREFSLNQALELFNLNFFNQCDDQREYDNLSKRVVNYAKGIPLVLNELAYLLRARNKEEWGSELDKLEKIPLPEVYDRMKLSYDDLDPKEQQIFLDLAFFFGRSHTEIKVDYLKSLLKKDGESGDSVFIVLERMKDKALITSSKDNFISMHDSLQVMAQEIVRRKSSNTGSHSRLWDLDDIHGEMKNDKVTEAIRSIQINLPKIKEQKLTHHIFAKMSSLKFLKISGEDNYGNDQLILAEELQFSASELRFLCWDHCPLKSLPKSFSKEKLVMLKLLRSKIEKLWDGVQNLVNLKEINLSGSEKLKELPDLSKATNLEVLLLRGCSMLTSVHPSVFSLIKLEKLDLYGCGSLTILSSHSICSLSYLNLERCVNLREFSVMSMNMKDLRLGWTKVKELPSSFEQQSKLKLLHLKGSAIERLPSSFNNLTQLLHLEVSNCSNLQTIPELPPLLKTLNAQSCTSLLTLPEISLSIKTLSAIDCKSLETVFLSSAVEQLKKNRRQVRFWNCLNLNKDSLVAIALNAQIDVMKFANQHLSPPSQDLVQNYDDYDANHRSYQVVYVYPGSNVPEWLEYKTTNAYIIIDLSSGPPFPFLGFIFSFVIGEYLHTDTKGRLEVSITISDDESEGNQDSVRMYIDFEGRKIESDHVCVVYDQRCSSFLSSKVKNQTRLKIKVTMGVPDYALPQGYNRGVRFGVSPISTSAYESFIQQMKLRNSISQFH</sequence>
<dbReference type="Gene3D" id="3.80.10.10">
    <property type="entry name" value="Ribonuclease Inhibitor"/>
    <property type="match status" value="2"/>
</dbReference>
<dbReference type="ExpressionAtlas" id="A0A0R0IEZ9">
    <property type="expression patterns" value="baseline and differential"/>
</dbReference>
<organism evidence="6">
    <name type="scientific">Glycine max</name>
    <name type="common">Soybean</name>
    <name type="synonym">Glycine hispida</name>
    <dbReference type="NCBI Taxonomy" id="3847"/>
    <lineage>
        <taxon>Eukaryota</taxon>
        <taxon>Viridiplantae</taxon>
        <taxon>Streptophyta</taxon>
        <taxon>Embryophyta</taxon>
        <taxon>Tracheophyta</taxon>
        <taxon>Spermatophyta</taxon>
        <taxon>Magnoliopsida</taxon>
        <taxon>eudicotyledons</taxon>
        <taxon>Gunneridae</taxon>
        <taxon>Pentapetalae</taxon>
        <taxon>rosids</taxon>
        <taxon>fabids</taxon>
        <taxon>Fabales</taxon>
        <taxon>Fabaceae</taxon>
        <taxon>Papilionoideae</taxon>
        <taxon>50 kb inversion clade</taxon>
        <taxon>NPAAA clade</taxon>
        <taxon>indigoferoid/millettioid clade</taxon>
        <taxon>Phaseoleae</taxon>
        <taxon>Glycine</taxon>
        <taxon>Glycine subgen. Soja</taxon>
    </lineage>
</organism>
<dbReference type="Gene3D" id="1.10.8.430">
    <property type="entry name" value="Helical domain of apoptotic protease-activating factors"/>
    <property type="match status" value="1"/>
</dbReference>
<dbReference type="InterPro" id="IPR042197">
    <property type="entry name" value="Apaf_helical"/>
</dbReference>
<dbReference type="EMBL" id="CM000842">
    <property type="protein sequence ID" value="KRH37583.1"/>
    <property type="molecule type" value="Genomic_DNA"/>
</dbReference>
<dbReference type="EnsemblPlants" id="KRH37583">
    <property type="protein sequence ID" value="KRH37583"/>
    <property type="gene ID" value="GLYMA_09G075500"/>
</dbReference>
<evidence type="ECO:0000256" key="3">
    <source>
        <dbReference type="ARBA" id="ARBA00022821"/>
    </source>
</evidence>
<dbReference type="PANTHER" id="PTHR11017">
    <property type="entry name" value="LEUCINE-RICH REPEAT-CONTAINING PROTEIN"/>
    <property type="match status" value="1"/>
</dbReference>
<dbReference type="RefSeq" id="XP_025979471.1">
    <property type="nucleotide sequence ID" value="XM_026123686.2"/>
</dbReference>
<dbReference type="PRINTS" id="PR00364">
    <property type="entry name" value="DISEASERSIST"/>
</dbReference>
<dbReference type="SUPFAM" id="SSF52200">
    <property type="entry name" value="Toll/Interleukin receptor TIR domain"/>
    <property type="match status" value="1"/>
</dbReference>
<dbReference type="InterPro" id="IPR036390">
    <property type="entry name" value="WH_DNA-bd_sf"/>
</dbReference>
<evidence type="ECO:0000313" key="8">
    <source>
        <dbReference type="Proteomes" id="UP000008827"/>
    </source>
</evidence>
<dbReference type="AlphaFoldDB" id="A0A0R0IEZ9"/>
<dbReference type="Pfam" id="PF01582">
    <property type="entry name" value="TIR"/>
    <property type="match status" value="1"/>
</dbReference>
<reference evidence="6" key="3">
    <citation type="submission" date="2018-07" db="EMBL/GenBank/DDBJ databases">
        <title>WGS assembly of Glycine max.</title>
        <authorList>
            <person name="Schmutz J."/>
            <person name="Cannon S."/>
            <person name="Schlueter J."/>
            <person name="Ma J."/>
            <person name="Mitros T."/>
            <person name="Nelson W."/>
            <person name="Hyten D."/>
            <person name="Song Q."/>
            <person name="Thelen J."/>
            <person name="Cheng J."/>
            <person name="Xu D."/>
            <person name="Hellsten U."/>
            <person name="May G."/>
            <person name="Yu Y."/>
            <person name="Sakurai T."/>
            <person name="Umezawa T."/>
            <person name="Bhattacharyya M."/>
            <person name="Sandhu D."/>
            <person name="Valliyodan B."/>
            <person name="Lindquist E."/>
            <person name="Peto M."/>
            <person name="Grant D."/>
            <person name="Shu S."/>
            <person name="Goodstein D."/>
            <person name="Barry K."/>
            <person name="Futrell-Griggs M."/>
            <person name="Abernathy B."/>
            <person name="Du J."/>
            <person name="Tian Z."/>
            <person name="Zhu L."/>
            <person name="Gill N."/>
            <person name="Joshi T."/>
            <person name="Libault M."/>
            <person name="Sethuraman A."/>
            <person name="Zhang X."/>
            <person name="Shinozaki K."/>
            <person name="Nguyen H."/>
            <person name="Wing R."/>
            <person name="Cregan P."/>
            <person name="Specht J."/>
            <person name="Grimwood J."/>
            <person name="Rokhsar D."/>
            <person name="Stacey G."/>
            <person name="Shoemaker R."/>
            <person name="Jackson S."/>
        </authorList>
    </citation>
    <scope>NUCLEOTIDE SEQUENCE</scope>
    <source>
        <tissue evidence="6">Callus</tissue>
    </source>
</reference>
<dbReference type="InterPro" id="IPR032675">
    <property type="entry name" value="LRR_dom_sf"/>
</dbReference>
<dbReference type="InterPro" id="IPR027417">
    <property type="entry name" value="P-loop_NTPase"/>
</dbReference>
<dbReference type="SUPFAM" id="SSF46785">
    <property type="entry name" value="Winged helix' DNA-binding domain"/>
    <property type="match status" value="1"/>
</dbReference>
<dbReference type="OrthoDB" id="1397799at2759"/>
<gene>
    <name evidence="7" type="primary">LOC100794380</name>
    <name evidence="6" type="ORF">GLYMA_09G075500</name>
</gene>
<dbReference type="GO" id="GO:0007165">
    <property type="term" value="P:signal transduction"/>
    <property type="evidence" value="ECO:0007669"/>
    <property type="project" value="InterPro"/>
</dbReference>
<keyword evidence="4" id="KW-0520">NAD</keyword>
<dbReference type="InterPro" id="IPR035897">
    <property type="entry name" value="Toll_tir_struct_dom_sf"/>
</dbReference>
<evidence type="ECO:0000256" key="4">
    <source>
        <dbReference type="ARBA" id="ARBA00023027"/>
    </source>
</evidence>
<dbReference type="GO" id="GO:0043531">
    <property type="term" value="F:ADP binding"/>
    <property type="evidence" value="ECO:0007669"/>
    <property type="project" value="InterPro"/>
</dbReference>
<dbReference type="SUPFAM" id="SSF52540">
    <property type="entry name" value="P-loop containing nucleoside triphosphate hydrolases"/>
    <property type="match status" value="1"/>
</dbReference>
<dbReference type="FunFam" id="3.40.50.10140:FF:000007">
    <property type="entry name" value="Disease resistance protein (TIR-NBS-LRR class)"/>
    <property type="match status" value="1"/>
</dbReference>
<dbReference type="InterPro" id="IPR000157">
    <property type="entry name" value="TIR_dom"/>
</dbReference>
<dbReference type="PANTHER" id="PTHR11017:SF263">
    <property type="entry name" value="ADP-RIBOSYL CYCLASE_CYCLIC ADP-RIBOSE HYDROLASE"/>
    <property type="match status" value="1"/>
</dbReference>
<keyword evidence="2" id="KW-0677">Repeat</keyword>
<accession>A0A0R0IEZ9</accession>
<evidence type="ECO:0000313" key="6">
    <source>
        <dbReference type="EMBL" id="KRH37583.1"/>
    </source>
</evidence>
<dbReference type="Gene3D" id="3.40.50.10140">
    <property type="entry name" value="Toll/interleukin-1 receptor homology (TIR) domain"/>
    <property type="match status" value="1"/>
</dbReference>
<dbReference type="Proteomes" id="UP000008827">
    <property type="component" value="Chromosome 9"/>
</dbReference>
<proteinExistence type="predicted"/>
<dbReference type="InterPro" id="IPR044974">
    <property type="entry name" value="Disease_R_plants"/>
</dbReference>
<feature type="domain" description="TIR" evidence="5">
    <location>
        <begin position="10"/>
        <end position="174"/>
    </location>
</feature>
<dbReference type="SMART" id="SM00255">
    <property type="entry name" value="TIR"/>
    <property type="match status" value="1"/>
</dbReference>
<evidence type="ECO:0000259" key="5">
    <source>
        <dbReference type="PROSITE" id="PS50104"/>
    </source>
</evidence>
<evidence type="ECO:0000256" key="1">
    <source>
        <dbReference type="ARBA" id="ARBA00022614"/>
    </source>
</evidence>
<dbReference type="Gramene" id="KRH37583">
    <property type="protein sequence ID" value="KRH37583"/>
    <property type="gene ID" value="GLYMA_09G075500"/>
</dbReference>
<evidence type="ECO:0000256" key="2">
    <source>
        <dbReference type="ARBA" id="ARBA00022737"/>
    </source>
</evidence>
<dbReference type="InterPro" id="IPR058192">
    <property type="entry name" value="WHD_ROQ1-like"/>
</dbReference>
<keyword evidence="8" id="KW-1185">Reference proteome</keyword>
<dbReference type="Gene3D" id="3.40.50.300">
    <property type="entry name" value="P-loop containing nucleotide triphosphate hydrolases"/>
    <property type="match status" value="1"/>
</dbReference>
<name>A0A0R0IEZ9_SOYBN</name>
<dbReference type="PROSITE" id="PS50104">
    <property type="entry name" value="TIR"/>
    <property type="match status" value="1"/>
</dbReference>
<reference evidence="7" key="2">
    <citation type="submission" date="2018-02" db="UniProtKB">
        <authorList>
            <consortium name="EnsemblPlants"/>
        </authorList>
    </citation>
    <scope>IDENTIFICATION</scope>
    <source>
        <strain evidence="7">Williams 82</strain>
    </source>
</reference>
<dbReference type="GO" id="GO:0006952">
    <property type="term" value="P:defense response"/>
    <property type="evidence" value="ECO:0007669"/>
    <property type="project" value="UniProtKB-KW"/>
</dbReference>
<dbReference type="SUPFAM" id="SSF52058">
    <property type="entry name" value="L domain-like"/>
    <property type="match status" value="1"/>
</dbReference>
<dbReference type="GeneID" id="100794380"/>
<dbReference type="Pfam" id="PF23282">
    <property type="entry name" value="WHD_ROQ1"/>
    <property type="match status" value="1"/>
</dbReference>
<reference evidence="6 7" key="1">
    <citation type="journal article" date="2010" name="Nature">
        <title>Genome sequence of the palaeopolyploid soybean.</title>
        <authorList>
            <person name="Schmutz J."/>
            <person name="Cannon S.B."/>
            <person name="Schlueter J."/>
            <person name="Ma J."/>
            <person name="Mitros T."/>
            <person name="Nelson W."/>
            <person name="Hyten D.L."/>
            <person name="Song Q."/>
            <person name="Thelen J.J."/>
            <person name="Cheng J."/>
            <person name="Xu D."/>
            <person name="Hellsten U."/>
            <person name="May G.D."/>
            <person name="Yu Y."/>
            <person name="Sakurai T."/>
            <person name="Umezawa T."/>
            <person name="Bhattacharyya M.K."/>
            <person name="Sandhu D."/>
            <person name="Valliyodan B."/>
            <person name="Lindquist E."/>
            <person name="Peto M."/>
            <person name="Grant D."/>
            <person name="Shu S."/>
            <person name="Goodstein D."/>
            <person name="Barry K."/>
            <person name="Futrell-Griggs M."/>
            <person name="Abernathy B."/>
            <person name="Du J."/>
            <person name="Tian Z."/>
            <person name="Zhu L."/>
            <person name="Gill N."/>
            <person name="Joshi T."/>
            <person name="Libault M."/>
            <person name="Sethuraman A."/>
            <person name="Zhang X.-C."/>
            <person name="Shinozaki K."/>
            <person name="Nguyen H.T."/>
            <person name="Wing R.A."/>
            <person name="Cregan P."/>
            <person name="Specht J."/>
            <person name="Grimwood J."/>
            <person name="Rokhsar D."/>
            <person name="Stacey G."/>
            <person name="Shoemaker R.C."/>
            <person name="Jackson S.A."/>
        </authorList>
    </citation>
    <scope>NUCLEOTIDE SEQUENCE [LARGE SCALE GENOMIC DNA]</scope>
    <source>
        <strain evidence="7">cv. Williams 82</strain>
        <tissue evidence="6">Callus</tissue>
    </source>
</reference>
<dbReference type="SMR" id="A0A0R0IEZ9"/>
<keyword evidence="1" id="KW-0433">Leucine-rich repeat</keyword>
<protein>
    <recommendedName>
        <fullName evidence="5">TIR domain-containing protein</fullName>
    </recommendedName>
</protein>
<dbReference type="InterPro" id="IPR002182">
    <property type="entry name" value="NB-ARC"/>
</dbReference>
<dbReference type="Pfam" id="PF00931">
    <property type="entry name" value="NB-ARC"/>
    <property type="match status" value="1"/>
</dbReference>